<evidence type="ECO:0000313" key="5">
    <source>
        <dbReference type="EMBL" id="NSL88812.1"/>
    </source>
</evidence>
<dbReference type="SUPFAM" id="SSF52833">
    <property type="entry name" value="Thioredoxin-like"/>
    <property type="match status" value="1"/>
</dbReference>
<dbReference type="EMBL" id="RIAR02000001">
    <property type="protein sequence ID" value="NSL88812.1"/>
    <property type="molecule type" value="Genomic_DNA"/>
</dbReference>
<comment type="caution">
    <text evidence="5">The sequence shown here is derived from an EMBL/GenBank/DDBJ whole genome shotgun (WGS) entry which is preliminary data.</text>
</comment>
<dbReference type="OrthoDB" id="710833at2"/>
<proteinExistence type="predicted"/>
<dbReference type="CDD" id="cd02966">
    <property type="entry name" value="TlpA_like_family"/>
    <property type="match status" value="1"/>
</dbReference>
<evidence type="ECO:0000313" key="6">
    <source>
        <dbReference type="Proteomes" id="UP000281028"/>
    </source>
</evidence>
<keyword evidence="4" id="KW-0676">Redox-active center</keyword>
<protein>
    <submittedName>
        <fullName evidence="5">TlpA family protein disulfide reductase</fullName>
    </submittedName>
</protein>
<sequence>MTNELLKHTASLLFMLFTILAYGQKNGTEQHSITVKGYIKPPAASKSFTLTLKTDNDTFNLSVDNTGYFSRTIKGIADDKHPGSAFIAYQEQHTQDLPAPVSIKRQFVLDTHIIALHLNTTQATITVEGGPENRIQDLFRETETVFSEKIKEKNLTPSGIQEISTEKYLQELAIIKKHNRSYVAFQKLKTMFRPTAYTIKDSIRDAILQLDTSRFSQAERDDIMKKFSDYVEKIRIKKDDSIFPDLITDGMSGQTTFKQLASQYPYLLIDIWATWCGPCIRQHPFINKLAADNSQNKSFAIAGVAISSKKTDWEKHLTEKPFRYENYWLDEKQGRLLVEKVILRGVPRYLLLRTADNIIIEKDIEIHDIEKTLIKHKLLQR</sequence>
<gene>
    <name evidence="5" type="ORF">ECE50_018360</name>
</gene>
<keyword evidence="3" id="KW-1015">Disulfide bond</keyword>
<accession>A0A433WGH9</accession>
<keyword evidence="2" id="KW-0201">Cytochrome c-type biogenesis</keyword>
<dbReference type="InterPro" id="IPR036249">
    <property type="entry name" value="Thioredoxin-like_sf"/>
</dbReference>
<dbReference type="Proteomes" id="UP000281028">
    <property type="component" value="Unassembled WGS sequence"/>
</dbReference>
<dbReference type="AlphaFoldDB" id="A0A433WGH9"/>
<evidence type="ECO:0000256" key="3">
    <source>
        <dbReference type="ARBA" id="ARBA00023157"/>
    </source>
</evidence>
<name>A0A433WGH9_9BACT</name>
<dbReference type="InterPro" id="IPR013766">
    <property type="entry name" value="Thioredoxin_domain"/>
</dbReference>
<dbReference type="PANTHER" id="PTHR42852:SF6">
    <property type="entry name" value="THIOL:DISULFIDE INTERCHANGE PROTEIN DSBE"/>
    <property type="match status" value="1"/>
</dbReference>
<dbReference type="PANTHER" id="PTHR42852">
    <property type="entry name" value="THIOL:DISULFIDE INTERCHANGE PROTEIN DSBE"/>
    <property type="match status" value="1"/>
</dbReference>
<comment type="subcellular location">
    <subcellularLocation>
        <location evidence="1">Cell envelope</location>
    </subcellularLocation>
</comment>
<dbReference type="InterPro" id="IPR012336">
    <property type="entry name" value="Thioredoxin-like_fold"/>
</dbReference>
<organism evidence="5 6">
    <name type="scientific">Chitinophaga solisilvae</name>
    <dbReference type="NCBI Taxonomy" id="1233460"/>
    <lineage>
        <taxon>Bacteria</taxon>
        <taxon>Pseudomonadati</taxon>
        <taxon>Bacteroidota</taxon>
        <taxon>Chitinophagia</taxon>
        <taxon>Chitinophagales</taxon>
        <taxon>Chitinophagaceae</taxon>
        <taxon>Chitinophaga</taxon>
    </lineage>
</organism>
<evidence type="ECO:0000256" key="4">
    <source>
        <dbReference type="ARBA" id="ARBA00023284"/>
    </source>
</evidence>
<dbReference type="InterPro" id="IPR050553">
    <property type="entry name" value="Thioredoxin_ResA/DsbE_sf"/>
</dbReference>
<dbReference type="GO" id="GO:0030313">
    <property type="term" value="C:cell envelope"/>
    <property type="evidence" value="ECO:0007669"/>
    <property type="project" value="UniProtKB-SubCell"/>
</dbReference>
<dbReference type="Pfam" id="PF13905">
    <property type="entry name" value="Thioredoxin_8"/>
    <property type="match status" value="1"/>
</dbReference>
<keyword evidence="6" id="KW-1185">Reference proteome</keyword>
<evidence type="ECO:0000256" key="2">
    <source>
        <dbReference type="ARBA" id="ARBA00022748"/>
    </source>
</evidence>
<evidence type="ECO:0000256" key="1">
    <source>
        <dbReference type="ARBA" id="ARBA00004196"/>
    </source>
</evidence>
<dbReference type="PROSITE" id="PS51352">
    <property type="entry name" value="THIOREDOXIN_2"/>
    <property type="match status" value="1"/>
</dbReference>
<dbReference type="GO" id="GO:0017004">
    <property type="term" value="P:cytochrome complex assembly"/>
    <property type="evidence" value="ECO:0007669"/>
    <property type="project" value="UniProtKB-KW"/>
</dbReference>
<reference evidence="5" key="1">
    <citation type="submission" date="2020-05" db="EMBL/GenBank/DDBJ databases">
        <title>Chitinophaga laudate sp. nov., isolated from a tropical peat swamp.</title>
        <authorList>
            <person name="Goh C.B.S."/>
            <person name="Lee M.S."/>
            <person name="Parimannan S."/>
            <person name="Pasbakhsh P."/>
            <person name="Yule C.M."/>
            <person name="Rajandas H."/>
            <person name="Loke S."/>
            <person name="Croft L."/>
            <person name="Tan J.B.L."/>
        </authorList>
    </citation>
    <scope>NUCLEOTIDE SEQUENCE</scope>
    <source>
        <strain evidence="5">Mgbs1</strain>
    </source>
</reference>
<dbReference type="Gene3D" id="3.40.30.10">
    <property type="entry name" value="Glutaredoxin"/>
    <property type="match status" value="1"/>
</dbReference>